<dbReference type="AlphaFoldDB" id="A0A9E8A9M9"/>
<sequence>MSLDQAVLDGMAMRMRARLAAEAENRLIRQSRAGEGYSAPHSYFAARQPHGLPVGDGMPARPVASRFEVEDPPHGRAGRRAAGGARAARLVPSAGAVTPAGLLAAGYQPAVLKVISYGHGVARATAIGQYIQRDQAALETHDGRLLGTQDAVAAEMKAWARDFDKRRESDDVAMFRLTVAGEKDPERLTAAVEAAFAGHCYAYRVDRHDDGTVSARVVATMAGHSVVRGENGDETMHHRFHLSDARVQGDRRFSSPTRRMIADRVGAALSVSAETVDVAPIGKASHGKAGVIYQLSRLTHDGEARSGEGETIATELQVRTTAHAWSKALRSFSPRDTMHMILSAKAGEDKEALVRAARGFLHEQFPEHKFAFALHDDKEVDGHMHVHVIVAVKGEDGQRLRPGPADLRAWRELYAAYAQQQGLRIVATSAAYRASSQSYGPRDKAVVAVAERPREGREARDRAYAKANPHVVDKARQRIERARINPIRLPETRRQLAATGEGLRDWQAVAQAQPEHPVAAQYIARLTQSLASGKILVGLNAYRKAPSMADATAAEMRENLKDISETVALAAGVMEGATKMEFMRRTAATMEKLAIQTDLKANQESGQIHMSEDEVRQLLGPHADALIARAREIEAAEQREAEQAEAIRDRAIAEQNREESSGAIDPASLREVAADRAATHHSETIAARERREAQAAAEAARALAENPNQRLDPNLAQGERLQELKHQQDTGINTRPIEGEETEREKPSSQRI</sequence>
<accession>A0A9E8A9M9</accession>
<gene>
    <name evidence="3" type="ORF">NWE54_27575</name>
</gene>
<name>A0A9E8A9M9_9HYPH</name>
<dbReference type="Pfam" id="PF03432">
    <property type="entry name" value="Relaxase"/>
    <property type="match status" value="1"/>
</dbReference>
<dbReference type="InterPro" id="IPR005094">
    <property type="entry name" value="Endonuclease_MobA/VirD2"/>
</dbReference>
<geneLocation type="plasmid" evidence="3">
    <name>pNBC436</name>
</geneLocation>
<evidence type="ECO:0000313" key="3">
    <source>
        <dbReference type="EMBL" id="UZF90050.1"/>
    </source>
</evidence>
<feature type="compositionally biased region" description="Basic and acidic residues" evidence="1">
    <location>
        <begin position="743"/>
        <end position="752"/>
    </location>
</feature>
<dbReference type="EMBL" id="CP102775">
    <property type="protein sequence ID" value="UZF90050.1"/>
    <property type="molecule type" value="Genomic_DNA"/>
</dbReference>
<evidence type="ECO:0000256" key="1">
    <source>
        <dbReference type="SAM" id="MobiDB-lite"/>
    </source>
</evidence>
<feature type="domain" description="MobA/VirD2-like nuclease" evidence="2">
    <location>
        <begin position="318"/>
        <end position="423"/>
    </location>
</feature>
<organism evidence="3">
    <name type="scientific">Bosea sp. NBC_00436</name>
    <dbReference type="NCBI Taxonomy" id="2969620"/>
    <lineage>
        <taxon>Bacteria</taxon>
        <taxon>Pseudomonadati</taxon>
        <taxon>Pseudomonadota</taxon>
        <taxon>Alphaproteobacteria</taxon>
        <taxon>Hyphomicrobiales</taxon>
        <taxon>Boseaceae</taxon>
        <taxon>Bosea</taxon>
    </lineage>
</organism>
<feature type="region of interest" description="Disordered" evidence="1">
    <location>
        <begin position="653"/>
        <end position="752"/>
    </location>
</feature>
<reference evidence="3" key="1">
    <citation type="submission" date="2022-08" db="EMBL/GenBank/DDBJ databases">
        <title>Complete Genome Sequences of 2 Bosea sp. soil isolates.</title>
        <authorList>
            <person name="Alvarez Arevalo M."/>
            <person name="Sterndorff E.B."/>
            <person name="Faurdal D."/>
            <person name="Joergensen T.S."/>
            <person name="Weber T."/>
        </authorList>
    </citation>
    <scope>NUCLEOTIDE SEQUENCE</scope>
    <source>
        <strain evidence="3">NBC_00436</strain>
        <plasmid evidence="3">pNBC436</plasmid>
    </source>
</reference>
<keyword evidence="3" id="KW-0614">Plasmid</keyword>
<evidence type="ECO:0000259" key="2">
    <source>
        <dbReference type="Pfam" id="PF03432"/>
    </source>
</evidence>
<feature type="compositionally biased region" description="Low complexity" evidence="1">
    <location>
        <begin position="694"/>
        <end position="705"/>
    </location>
</feature>
<proteinExistence type="predicted"/>
<feature type="compositionally biased region" description="Basic and acidic residues" evidence="1">
    <location>
        <begin position="672"/>
        <end position="693"/>
    </location>
</feature>
<protein>
    <recommendedName>
        <fullName evidence="2">MobA/VirD2-like nuclease domain-containing protein</fullName>
    </recommendedName>
</protein>